<gene>
    <name evidence="2" type="ORF">HWQ56_20810</name>
</gene>
<dbReference type="EMBL" id="CP056030">
    <property type="protein sequence ID" value="QKZ06087.1"/>
    <property type="molecule type" value="Genomic_DNA"/>
</dbReference>
<sequence>MTDITAIVPLDLGYRPKDILDKAIRLADAAEKANVRMVFGLNDRGTRIDRELKKRLEGFTTSTIVLGKLDYDSVNMSALRNLAFSAVESEYLVLLDVDIWPDFQILQKYQEKIGSGHRPFYFLPCLYLTEAGSRHLAKQAKDTAALTAKYFSFSRKEFLHLASPSSITVMQSRDYHAIGGFNVSFVGHGYEDFDFMLRLAARYDEVHTSPDFLTRGSARSPLFATGFKRDLGRICFDPLLEKDFVYHLHHEKAPTSRFYAARTDNFERFAAIHSSFVEGADRDDPTLISEFLMHCRQSGKNINDYSILFENKPGHIDRYDTFRRRLRFLLP</sequence>
<keyword evidence="3" id="KW-1185">Reference proteome</keyword>
<dbReference type="AlphaFoldDB" id="A0A7D5H1Y2"/>
<evidence type="ECO:0000313" key="2">
    <source>
        <dbReference type="EMBL" id="QKZ06087.1"/>
    </source>
</evidence>
<dbReference type="InterPro" id="IPR029044">
    <property type="entry name" value="Nucleotide-diphossugar_trans"/>
</dbReference>
<dbReference type="SUPFAM" id="SSF53448">
    <property type="entry name" value="Nucleotide-diphospho-sugar transferases"/>
    <property type="match status" value="1"/>
</dbReference>
<protein>
    <submittedName>
        <fullName evidence="2">Capsular biosynthesis protein</fullName>
    </submittedName>
</protein>
<organism evidence="2 3">
    <name type="scientific">Pseudomonas eucalypticola</name>
    <dbReference type="NCBI Taxonomy" id="2599595"/>
    <lineage>
        <taxon>Bacteria</taxon>
        <taxon>Pseudomonadati</taxon>
        <taxon>Pseudomonadota</taxon>
        <taxon>Gammaproteobacteria</taxon>
        <taxon>Pseudomonadales</taxon>
        <taxon>Pseudomonadaceae</taxon>
        <taxon>Pseudomonas</taxon>
    </lineage>
</organism>
<dbReference type="RefSeq" id="WP_176571677.1">
    <property type="nucleotide sequence ID" value="NZ_CP056030.1"/>
</dbReference>
<feature type="domain" description="Glycosyltransferase 2-like prokaryotic type" evidence="1">
    <location>
        <begin position="73"/>
        <end position="268"/>
    </location>
</feature>
<name>A0A7D5H1Y2_9PSED</name>
<dbReference type="Pfam" id="PF10111">
    <property type="entry name" value="Glyco_tranf_2_2"/>
    <property type="match status" value="1"/>
</dbReference>
<reference evidence="2 3" key="1">
    <citation type="submission" date="2020-06" db="EMBL/GenBank/DDBJ databases">
        <title>Pseudomonas eucalypticola sp. nov., an endophyte of Eucalyptus dunnii leaves with biocontrol ability of eucalyptus leaf blight.</title>
        <authorList>
            <person name="Liu Y."/>
            <person name="Song Z."/>
            <person name="Zeng H."/>
            <person name="Lu M."/>
            <person name="Wang X."/>
            <person name="Lian X."/>
            <person name="Zhang Q."/>
        </authorList>
    </citation>
    <scope>NUCLEOTIDE SEQUENCE [LARGE SCALE GENOMIC DNA]</scope>
    <source>
        <strain evidence="2 3">NP-1</strain>
    </source>
</reference>
<dbReference type="InterPro" id="IPR019290">
    <property type="entry name" value="GlycosylTrfase-like_prok"/>
</dbReference>
<proteinExistence type="predicted"/>
<dbReference type="KEGG" id="pez:HWQ56_20810"/>
<evidence type="ECO:0000259" key="1">
    <source>
        <dbReference type="Pfam" id="PF10111"/>
    </source>
</evidence>
<accession>A0A7D5H1Y2</accession>
<dbReference type="Gene3D" id="3.90.550.10">
    <property type="entry name" value="Spore Coat Polysaccharide Biosynthesis Protein SpsA, Chain A"/>
    <property type="match status" value="1"/>
</dbReference>
<evidence type="ECO:0000313" key="3">
    <source>
        <dbReference type="Proteomes" id="UP000509568"/>
    </source>
</evidence>
<dbReference type="Proteomes" id="UP000509568">
    <property type="component" value="Chromosome"/>
</dbReference>